<reference evidence="2 3" key="1">
    <citation type="journal article" date="2024" name="G3 (Bethesda)">
        <title>Genome assembly of Hibiscus sabdariffa L. provides insights into metabolisms of medicinal natural products.</title>
        <authorList>
            <person name="Kim T."/>
        </authorList>
    </citation>
    <scope>NUCLEOTIDE SEQUENCE [LARGE SCALE GENOMIC DNA]</scope>
    <source>
        <strain evidence="2">TK-2024</strain>
        <tissue evidence="2">Old leaves</tissue>
    </source>
</reference>
<protein>
    <submittedName>
        <fullName evidence="2">Uncharacterized protein</fullName>
    </submittedName>
</protein>
<keyword evidence="3" id="KW-1185">Reference proteome</keyword>
<sequence length="131" mass="14520">MGFGSLEIQLEEGVAVEELVKDSGSNKPNSAMGIRRLDGENRNYSPKKDLRSYLACGRNPSDEESNPDNVGGKFDLPEFHSSFKAPSSRVKRYGEKNICMGRIRCNKNAKPHPWIMGGDFIGAGRNKESRS</sequence>
<feature type="region of interest" description="Disordered" evidence="1">
    <location>
        <begin position="19"/>
        <end position="74"/>
    </location>
</feature>
<accession>A0ABR2BTT9</accession>
<organism evidence="2 3">
    <name type="scientific">Hibiscus sabdariffa</name>
    <name type="common">roselle</name>
    <dbReference type="NCBI Taxonomy" id="183260"/>
    <lineage>
        <taxon>Eukaryota</taxon>
        <taxon>Viridiplantae</taxon>
        <taxon>Streptophyta</taxon>
        <taxon>Embryophyta</taxon>
        <taxon>Tracheophyta</taxon>
        <taxon>Spermatophyta</taxon>
        <taxon>Magnoliopsida</taxon>
        <taxon>eudicotyledons</taxon>
        <taxon>Gunneridae</taxon>
        <taxon>Pentapetalae</taxon>
        <taxon>rosids</taxon>
        <taxon>malvids</taxon>
        <taxon>Malvales</taxon>
        <taxon>Malvaceae</taxon>
        <taxon>Malvoideae</taxon>
        <taxon>Hibiscus</taxon>
    </lineage>
</organism>
<dbReference type="Proteomes" id="UP001472677">
    <property type="component" value="Unassembled WGS sequence"/>
</dbReference>
<evidence type="ECO:0000256" key="1">
    <source>
        <dbReference type="SAM" id="MobiDB-lite"/>
    </source>
</evidence>
<feature type="compositionally biased region" description="Basic and acidic residues" evidence="1">
    <location>
        <begin position="35"/>
        <end position="51"/>
    </location>
</feature>
<name>A0ABR2BTT9_9ROSI</name>
<comment type="caution">
    <text evidence="2">The sequence shown here is derived from an EMBL/GenBank/DDBJ whole genome shotgun (WGS) entry which is preliminary data.</text>
</comment>
<evidence type="ECO:0000313" key="2">
    <source>
        <dbReference type="EMBL" id="KAK8510417.1"/>
    </source>
</evidence>
<proteinExistence type="predicted"/>
<gene>
    <name evidence="2" type="ORF">V6N12_011782</name>
</gene>
<evidence type="ECO:0000313" key="3">
    <source>
        <dbReference type="Proteomes" id="UP001472677"/>
    </source>
</evidence>
<dbReference type="EMBL" id="JBBPBM010000086">
    <property type="protein sequence ID" value="KAK8510417.1"/>
    <property type="molecule type" value="Genomic_DNA"/>
</dbReference>